<evidence type="ECO:0000256" key="1">
    <source>
        <dbReference type="SAM" id="MobiDB-lite"/>
    </source>
</evidence>
<feature type="region of interest" description="Disordered" evidence="1">
    <location>
        <begin position="1"/>
        <end position="153"/>
    </location>
</feature>
<comment type="caution">
    <text evidence="2">The sequence shown here is derived from an EMBL/GenBank/DDBJ whole genome shotgun (WGS) entry which is preliminary data.</text>
</comment>
<reference evidence="2" key="1">
    <citation type="submission" date="2023-06" db="EMBL/GenBank/DDBJ databases">
        <title>Genome-scale phylogeny and comparative genomics of the fungal order Sordariales.</title>
        <authorList>
            <consortium name="Lawrence Berkeley National Laboratory"/>
            <person name="Hensen N."/>
            <person name="Bonometti L."/>
            <person name="Westerberg I."/>
            <person name="Brannstrom I.O."/>
            <person name="Guillou S."/>
            <person name="Cros-Aarteil S."/>
            <person name="Calhoun S."/>
            <person name="Haridas S."/>
            <person name="Kuo A."/>
            <person name="Mondo S."/>
            <person name="Pangilinan J."/>
            <person name="Riley R."/>
            <person name="Labutti K."/>
            <person name="Andreopoulos B."/>
            <person name="Lipzen A."/>
            <person name="Chen C."/>
            <person name="Yanf M."/>
            <person name="Daum C."/>
            <person name="Ng V."/>
            <person name="Clum A."/>
            <person name="Steindorff A."/>
            <person name="Ohm R."/>
            <person name="Martin F."/>
            <person name="Silar P."/>
            <person name="Natvig D."/>
            <person name="Lalanne C."/>
            <person name="Gautier V."/>
            <person name="Ament-Velasquez S.L."/>
            <person name="Kruys A."/>
            <person name="Hutchinson M.I."/>
            <person name="Powell A.J."/>
            <person name="Barry K."/>
            <person name="Miller A.N."/>
            <person name="Grigoriev I.V."/>
            <person name="Debuchy R."/>
            <person name="Gladieux P."/>
            <person name="Thoren M.H."/>
            <person name="Johannesson H."/>
        </authorList>
    </citation>
    <scope>NUCLEOTIDE SEQUENCE</scope>
    <source>
        <strain evidence="2">CBS 606.72</strain>
    </source>
</reference>
<feature type="region of interest" description="Disordered" evidence="1">
    <location>
        <begin position="446"/>
        <end position="546"/>
    </location>
</feature>
<feature type="compositionally biased region" description="Polar residues" evidence="1">
    <location>
        <begin position="1"/>
        <end position="10"/>
    </location>
</feature>
<feature type="compositionally biased region" description="Polar residues" evidence="1">
    <location>
        <begin position="363"/>
        <end position="377"/>
    </location>
</feature>
<feature type="compositionally biased region" description="Polar residues" evidence="1">
    <location>
        <begin position="320"/>
        <end position="354"/>
    </location>
</feature>
<feature type="compositionally biased region" description="Low complexity" evidence="1">
    <location>
        <begin position="166"/>
        <end position="180"/>
    </location>
</feature>
<organism evidence="2 3">
    <name type="scientific">Immersiella caudata</name>
    <dbReference type="NCBI Taxonomy" id="314043"/>
    <lineage>
        <taxon>Eukaryota</taxon>
        <taxon>Fungi</taxon>
        <taxon>Dikarya</taxon>
        <taxon>Ascomycota</taxon>
        <taxon>Pezizomycotina</taxon>
        <taxon>Sordariomycetes</taxon>
        <taxon>Sordariomycetidae</taxon>
        <taxon>Sordariales</taxon>
        <taxon>Lasiosphaeriaceae</taxon>
        <taxon>Immersiella</taxon>
    </lineage>
</organism>
<feature type="region of interest" description="Disordered" evidence="1">
    <location>
        <begin position="303"/>
        <end position="394"/>
    </location>
</feature>
<feature type="compositionally biased region" description="Basic residues" evidence="1">
    <location>
        <begin position="457"/>
        <end position="469"/>
    </location>
</feature>
<feature type="compositionally biased region" description="Polar residues" evidence="1">
    <location>
        <begin position="472"/>
        <end position="483"/>
    </location>
</feature>
<dbReference type="Proteomes" id="UP001175000">
    <property type="component" value="Unassembled WGS sequence"/>
</dbReference>
<sequence length="546" mass="59290">MSSDTASSLFSDRPIRPLPKRRLRERLSPEVADSIQYPPAPRVVAPLFQYPYPLRDEESDPASASRDRNPEAGLRSGRSGAGVDDDGNQELRPGVGGRGAPGQDGRLARTPPATEQGRHTNSQLALSAASSVDGYDLLENTNNKKKRKIPSAGDAALNSLRMMSDAAAGGSAPLSGASPSTDSRGEALSSASTPYYGSGSFASSSPNVPGPGRGRYGRLRSSRSPLRPLSDSTNNWAGRNGKVRSSQWASSAAENTGIISTAIANAEKLPQHGQENMSLLHQPLSTKRSPASTQFTFTCDSQVPGSLAWPGSDRRPTIPGVQQTSGRPANETWQRGNQAAPTGQNSPSGSQAPDSVQKEGVTKNGTSAQNQAGAAQKTSRRSAAKEYAAAAKARRRETLLYNRRHPPKPEEIWICDFCEYEAIFGRPPEALVRQYEIADRKQRQLEQQRRAQWERMKKGKHKGKKHSKLPTKASNQAQDSHQTADIHGGPPNSNYSQGTQSEEGYCEEDEYDDEEYDPDDEIPPLEVFRPLQSVTPLRMLRAEPRE</sequence>
<protein>
    <submittedName>
        <fullName evidence="2">Uncharacterized protein</fullName>
    </submittedName>
</protein>
<name>A0AA39XFV7_9PEZI</name>
<feature type="compositionally biased region" description="Acidic residues" evidence="1">
    <location>
        <begin position="504"/>
        <end position="523"/>
    </location>
</feature>
<dbReference type="AlphaFoldDB" id="A0AA39XFV7"/>
<keyword evidence="3" id="KW-1185">Reference proteome</keyword>
<feature type="region of interest" description="Disordered" evidence="1">
    <location>
        <begin position="166"/>
        <end position="249"/>
    </location>
</feature>
<evidence type="ECO:0000313" key="2">
    <source>
        <dbReference type="EMBL" id="KAK0633243.1"/>
    </source>
</evidence>
<feature type="compositionally biased region" description="Polar residues" evidence="1">
    <location>
        <begin position="491"/>
        <end position="501"/>
    </location>
</feature>
<feature type="compositionally biased region" description="Polar residues" evidence="1">
    <location>
        <begin position="189"/>
        <end position="207"/>
    </location>
</feature>
<feature type="compositionally biased region" description="Basic and acidic residues" evidence="1">
    <location>
        <begin position="446"/>
        <end position="456"/>
    </location>
</feature>
<accession>A0AA39XFV7</accession>
<dbReference type="EMBL" id="JAULSU010000001">
    <property type="protein sequence ID" value="KAK0633243.1"/>
    <property type="molecule type" value="Genomic_DNA"/>
</dbReference>
<proteinExistence type="predicted"/>
<gene>
    <name evidence="2" type="ORF">B0T14DRAFT_533482</name>
</gene>
<feature type="compositionally biased region" description="Polar residues" evidence="1">
    <location>
        <begin position="119"/>
        <end position="130"/>
    </location>
</feature>
<evidence type="ECO:0000313" key="3">
    <source>
        <dbReference type="Proteomes" id="UP001175000"/>
    </source>
</evidence>
<feature type="compositionally biased region" description="Polar residues" evidence="1">
    <location>
        <begin position="231"/>
        <end position="249"/>
    </location>
</feature>